<evidence type="ECO:0000256" key="5">
    <source>
        <dbReference type="ARBA" id="ARBA00023136"/>
    </source>
</evidence>
<dbReference type="PANTHER" id="PTHR31885:SF6">
    <property type="entry name" value="GH04784P"/>
    <property type="match status" value="1"/>
</dbReference>
<gene>
    <name evidence="7" type="ORF">J2Z79_001518</name>
</gene>
<name>A0ABS4JRG3_9FIRM</name>
<dbReference type="RefSeq" id="WP_209466258.1">
    <property type="nucleotide sequence ID" value="NZ_JAGGLG010000010.1"/>
</dbReference>
<feature type="transmembrane region" description="Helical" evidence="6">
    <location>
        <begin position="196"/>
        <end position="215"/>
    </location>
</feature>
<evidence type="ECO:0000313" key="7">
    <source>
        <dbReference type="EMBL" id="MBP2018119.1"/>
    </source>
</evidence>
<feature type="transmembrane region" description="Helical" evidence="6">
    <location>
        <begin position="29"/>
        <end position="47"/>
    </location>
</feature>
<evidence type="ECO:0000256" key="6">
    <source>
        <dbReference type="SAM" id="Phobius"/>
    </source>
</evidence>
<dbReference type="EMBL" id="JAGGLG010000010">
    <property type="protein sequence ID" value="MBP2018119.1"/>
    <property type="molecule type" value="Genomic_DNA"/>
</dbReference>
<evidence type="ECO:0000256" key="2">
    <source>
        <dbReference type="ARBA" id="ARBA00007375"/>
    </source>
</evidence>
<feature type="transmembrane region" description="Helical" evidence="6">
    <location>
        <begin position="221"/>
        <end position="238"/>
    </location>
</feature>
<feature type="transmembrane region" description="Helical" evidence="6">
    <location>
        <begin position="78"/>
        <end position="101"/>
    </location>
</feature>
<reference evidence="7 8" key="1">
    <citation type="submission" date="2021-03" db="EMBL/GenBank/DDBJ databases">
        <title>Genomic Encyclopedia of Type Strains, Phase IV (KMG-IV): sequencing the most valuable type-strain genomes for metagenomic binning, comparative biology and taxonomic classification.</title>
        <authorList>
            <person name="Goeker M."/>
        </authorList>
    </citation>
    <scope>NUCLEOTIDE SEQUENCE [LARGE SCALE GENOMIC DNA]</scope>
    <source>
        <strain evidence="7 8">DSM 27138</strain>
    </source>
</reference>
<feature type="transmembrane region" description="Helical" evidence="6">
    <location>
        <begin position="167"/>
        <end position="184"/>
    </location>
</feature>
<evidence type="ECO:0000256" key="4">
    <source>
        <dbReference type="ARBA" id="ARBA00022989"/>
    </source>
</evidence>
<protein>
    <submittedName>
        <fullName evidence="7">Membrane protein YhhN</fullName>
    </submittedName>
</protein>
<feature type="transmembrane region" description="Helical" evidence="6">
    <location>
        <begin position="6"/>
        <end position="22"/>
    </location>
</feature>
<evidence type="ECO:0000313" key="8">
    <source>
        <dbReference type="Proteomes" id="UP001519289"/>
    </source>
</evidence>
<feature type="transmembrane region" description="Helical" evidence="6">
    <location>
        <begin position="53"/>
        <end position="71"/>
    </location>
</feature>
<evidence type="ECO:0000256" key="1">
    <source>
        <dbReference type="ARBA" id="ARBA00004141"/>
    </source>
</evidence>
<sequence>MLWPLSAAIGLAGLGDLLAIWRGNRPLRYLFKPGTMVLIIALAATALPDAGVSGGLVLAGLLFSLAGDIFLVLPKGRFLAGLVSFFAAHVLYIAAFGWRAFSHRAPAELLLSAFSWRADSRGAQAASVPAAVDGTASPPPTVPGGLPAASPGGVAAALEPVVGVPDALLAAALLVAGALFFRLVRPGVLREGGSRLLLPVGLYIGAISLMVLAAAATRSPAVFAGALLFYLSDAILAWNRFIRPLPLADLGVMSAYFAAQYLIALSVVGMA</sequence>
<evidence type="ECO:0000256" key="3">
    <source>
        <dbReference type="ARBA" id="ARBA00022692"/>
    </source>
</evidence>
<dbReference type="PANTHER" id="PTHR31885">
    <property type="entry name" value="GH04784P"/>
    <property type="match status" value="1"/>
</dbReference>
<dbReference type="InterPro" id="IPR012506">
    <property type="entry name" value="TMEM86B-like"/>
</dbReference>
<dbReference type="Pfam" id="PF07947">
    <property type="entry name" value="YhhN"/>
    <property type="match status" value="2"/>
</dbReference>
<comment type="caution">
    <text evidence="7">The sequence shown here is derived from an EMBL/GenBank/DDBJ whole genome shotgun (WGS) entry which is preliminary data.</text>
</comment>
<organism evidence="7 8">
    <name type="scientific">Symbiobacterium terraclitae</name>
    <dbReference type="NCBI Taxonomy" id="557451"/>
    <lineage>
        <taxon>Bacteria</taxon>
        <taxon>Bacillati</taxon>
        <taxon>Bacillota</taxon>
        <taxon>Clostridia</taxon>
        <taxon>Eubacteriales</taxon>
        <taxon>Symbiobacteriaceae</taxon>
        <taxon>Symbiobacterium</taxon>
    </lineage>
</organism>
<dbReference type="Proteomes" id="UP001519289">
    <property type="component" value="Unassembled WGS sequence"/>
</dbReference>
<comment type="subcellular location">
    <subcellularLocation>
        <location evidence="1">Membrane</location>
        <topology evidence="1">Multi-pass membrane protein</topology>
    </subcellularLocation>
</comment>
<keyword evidence="5 6" id="KW-0472">Membrane</keyword>
<comment type="similarity">
    <text evidence="2">Belongs to the TMEM86 family.</text>
</comment>
<proteinExistence type="inferred from homology"/>
<accession>A0ABS4JRG3</accession>
<keyword evidence="4 6" id="KW-1133">Transmembrane helix</keyword>
<keyword evidence="3 6" id="KW-0812">Transmembrane</keyword>
<feature type="transmembrane region" description="Helical" evidence="6">
    <location>
        <begin position="250"/>
        <end position="270"/>
    </location>
</feature>
<keyword evidence="8" id="KW-1185">Reference proteome</keyword>